<evidence type="ECO:0000313" key="2">
    <source>
        <dbReference type="EMBL" id="SIS65433.1"/>
    </source>
</evidence>
<dbReference type="AlphaFoldDB" id="A0A1N7KV08"/>
<keyword evidence="1" id="KW-0732">Signal</keyword>
<proteinExistence type="predicted"/>
<dbReference type="OrthoDB" id="7659053at2"/>
<reference evidence="3" key="1">
    <citation type="submission" date="2017-01" db="EMBL/GenBank/DDBJ databases">
        <authorList>
            <person name="Varghese N."/>
            <person name="Submissions S."/>
        </authorList>
    </citation>
    <scope>NUCLEOTIDE SEQUENCE [LARGE SCALE GENOMIC DNA]</scope>
    <source>
        <strain evidence="3">DSM 29430</strain>
    </source>
</reference>
<organism evidence="2 3">
    <name type="scientific">Roseivivax lentus</name>
    <dbReference type="NCBI Taxonomy" id="633194"/>
    <lineage>
        <taxon>Bacteria</taxon>
        <taxon>Pseudomonadati</taxon>
        <taxon>Pseudomonadota</taxon>
        <taxon>Alphaproteobacteria</taxon>
        <taxon>Rhodobacterales</taxon>
        <taxon>Roseobacteraceae</taxon>
        <taxon>Roseivivax</taxon>
    </lineage>
</organism>
<sequence length="117" mass="12571">MTGSTKSLGCALVVGLTLAGCGGGPSSSANVTRFATGPIYSACMASDRKARSRALCGCVQASADATLSGGDQRRASRFFRDPQEAHDVKYSKTPRDDAFWERYETFVDRSERYCQGL</sequence>
<dbReference type="PROSITE" id="PS51257">
    <property type="entry name" value="PROKAR_LIPOPROTEIN"/>
    <property type="match status" value="1"/>
</dbReference>
<name>A0A1N7KV08_9RHOB</name>
<gene>
    <name evidence="2" type="ORF">SAMN05421759_10296</name>
</gene>
<dbReference type="Proteomes" id="UP000186684">
    <property type="component" value="Unassembled WGS sequence"/>
</dbReference>
<evidence type="ECO:0000313" key="3">
    <source>
        <dbReference type="Proteomes" id="UP000186684"/>
    </source>
</evidence>
<feature type="signal peptide" evidence="1">
    <location>
        <begin position="1"/>
        <end position="19"/>
    </location>
</feature>
<feature type="chain" id="PRO_5013179116" description="Arginine transporter" evidence="1">
    <location>
        <begin position="20"/>
        <end position="117"/>
    </location>
</feature>
<dbReference type="EMBL" id="FTOQ01000002">
    <property type="protein sequence ID" value="SIS65433.1"/>
    <property type="molecule type" value="Genomic_DNA"/>
</dbReference>
<evidence type="ECO:0000256" key="1">
    <source>
        <dbReference type="SAM" id="SignalP"/>
    </source>
</evidence>
<protein>
    <recommendedName>
        <fullName evidence="4">Arginine transporter</fullName>
    </recommendedName>
</protein>
<dbReference type="RefSeq" id="WP_076445345.1">
    <property type="nucleotide sequence ID" value="NZ_FTOQ01000002.1"/>
</dbReference>
<evidence type="ECO:0008006" key="4">
    <source>
        <dbReference type="Google" id="ProtNLM"/>
    </source>
</evidence>
<dbReference type="STRING" id="633194.SAMN05421759_10296"/>
<accession>A0A1N7KV08</accession>
<keyword evidence="3" id="KW-1185">Reference proteome</keyword>